<dbReference type="AlphaFoldDB" id="A0A453D1R2"/>
<dbReference type="GO" id="GO:0016787">
    <property type="term" value="F:hydrolase activity"/>
    <property type="evidence" value="ECO:0007669"/>
    <property type="project" value="UniProtKB-KW"/>
</dbReference>
<reference evidence="5" key="4">
    <citation type="submission" date="2019-03" db="UniProtKB">
        <authorList>
            <consortium name="EnsemblPlants"/>
        </authorList>
    </citation>
    <scope>IDENTIFICATION</scope>
</reference>
<evidence type="ECO:0000313" key="6">
    <source>
        <dbReference type="Proteomes" id="UP000015105"/>
    </source>
</evidence>
<sequence>MVYHGGSRTSKPTELAKYDVVVTTYTIVGQEVPKQDSDNDMEPNHDEKYGLCPDFAARKRKLTKQTKKKAIKKKKVNSSTADLDGGPLARVRWFRVVLDEAQTIKNHRTKSARACCGLKAKRRWCLSGSNI</sequence>
<keyword evidence="6" id="KW-1185">Reference proteome</keyword>
<dbReference type="Gene3D" id="3.40.50.10810">
    <property type="entry name" value="Tandem AAA-ATPase domain"/>
    <property type="match status" value="1"/>
</dbReference>
<dbReference type="Pfam" id="PF00176">
    <property type="entry name" value="SNF2-rel_dom"/>
    <property type="match status" value="1"/>
</dbReference>
<reference evidence="6" key="2">
    <citation type="journal article" date="2017" name="Nat. Plants">
        <title>The Aegilops tauschii genome reveals multiple impacts of transposons.</title>
        <authorList>
            <person name="Zhao G."/>
            <person name="Zou C."/>
            <person name="Li K."/>
            <person name="Wang K."/>
            <person name="Li T."/>
            <person name="Gao L."/>
            <person name="Zhang X."/>
            <person name="Wang H."/>
            <person name="Yang Z."/>
            <person name="Liu X."/>
            <person name="Jiang W."/>
            <person name="Mao L."/>
            <person name="Kong X."/>
            <person name="Jiao Y."/>
            <person name="Jia J."/>
        </authorList>
    </citation>
    <scope>NUCLEOTIDE SEQUENCE [LARGE SCALE GENOMIC DNA]</scope>
    <source>
        <strain evidence="6">cv. AL8/78</strain>
    </source>
</reference>
<evidence type="ECO:0000256" key="1">
    <source>
        <dbReference type="ARBA" id="ARBA00022741"/>
    </source>
</evidence>
<protein>
    <recommendedName>
        <fullName evidence="4">SNF2 N-terminal domain-containing protein</fullName>
    </recommendedName>
</protein>
<evidence type="ECO:0000256" key="2">
    <source>
        <dbReference type="ARBA" id="ARBA00022801"/>
    </source>
</evidence>
<evidence type="ECO:0000313" key="5">
    <source>
        <dbReference type="EnsemblPlants" id="AET2Gv21057200.15"/>
    </source>
</evidence>
<accession>A0A453D1R2</accession>
<feature type="domain" description="SNF2 N-terminal" evidence="4">
    <location>
        <begin position="2"/>
        <end position="129"/>
    </location>
</feature>
<keyword evidence="1" id="KW-0547">Nucleotide-binding</keyword>
<keyword evidence="2" id="KW-0378">Hydrolase</keyword>
<dbReference type="GO" id="GO:0008094">
    <property type="term" value="F:ATP-dependent activity, acting on DNA"/>
    <property type="evidence" value="ECO:0007669"/>
    <property type="project" value="TreeGrafter"/>
</dbReference>
<evidence type="ECO:0000256" key="3">
    <source>
        <dbReference type="ARBA" id="ARBA00022840"/>
    </source>
</evidence>
<reference evidence="5" key="3">
    <citation type="journal article" date="2017" name="Nature">
        <title>Genome sequence of the progenitor of the wheat D genome Aegilops tauschii.</title>
        <authorList>
            <person name="Luo M.C."/>
            <person name="Gu Y.Q."/>
            <person name="Puiu D."/>
            <person name="Wang H."/>
            <person name="Twardziok S.O."/>
            <person name="Deal K.R."/>
            <person name="Huo N."/>
            <person name="Zhu T."/>
            <person name="Wang L."/>
            <person name="Wang Y."/>
            <person name="McGuire P.E."/>
            <person name="Liu S."/>
            <person name="Long H."/>
            <person name="Ramasamy R.K."/>
            <person name="Rodriguez J.C."/>
            <person name="Van S.L."/>
            <person name="Yuan L."/>
            <person name="Wang Z."/>
            <person name="Xia Z."/>
            <person name="Xiao L."/>
            <person name="Anderson O.D."/>
            <person name="Ouyang S."/>
            <person name="Liang Y."/>
            <person name="Zimin A.V."/>
            <person name="Pertea G."/>
            <person name="Qi P."/>
            <person name="Bennetzen J.L."/>
            <person name="Dai X."/>
            <person name="Dawson M.W."/>
            <person name="Muller H.G."/>
            <person name="Kugler K."/>
            <person name="Rivarola-Duarte L."/>
            <person name="Spannagl M."/>
            <person name="Mayer K.F.X."/>
            <person name="Lu F.H."/>
            <person name="Bevan M.W."/>
            <person name="Leroy P."/>
            <person name="Li P."/>
            <person name="You F.M."/>
            <person name="Sun Q."/>
            <person name="Liu Z."/>
            <person name="Lyons E."/>
            <person name="Wicker T."/>
            <person name="Salzberg S.L."/>
            <person name="Devos K.M."/>
            <person name="Dvorak J."/>
        </authorList>
    </citation>
    <scope>NUCLEOTIDE SEQUENCE [LARGE SCALE GENOMIC DNA]</scope>
    <source>
        <strain evidence="5">cv. AL8/78</strain>
    </source>
</reference>
<dbReference type="InterPro" id="IPR027417">
    <property type="entry name" value="P-loop_NTPase"/>
</dbReference>
<dbReference type="SUPFAM" id="SSF52540">
    <property type="entry name" value="P-loop containing nucleoside triphosphate hydrolases"/>
    <property type="match status" value="1"/>
</dbReference>
<dbReference type="PANTHER" id="PTHR45626:SF3">
    <property type="entry name" value="OS04G0629300 PROTEIN"/>
    <property type="match status" value="1"/>
</dbReference>
<dbReference type="EnsemblPlants" id="AET2Gv21057200.15">
    <property type="protein sequence ID" value="AET2Gv21057200.15"/>
    <property type="gene ID" value="AET2Gv21057200"/>
</dbReference>
<evidence type="ECO:0000259" key="4">
    <source>
        <dbReference type="Pfam" id="PF00176"/>
    </source>
</evidence>
<dbReference type="GO" id="GO:0005524">
    <property type="term" value="F:ATP binding"/>
    <property type="evidence" value="ECO:0007669"/>
    <property type="project" value="UniProtKB-KW"/>
</dbReference>
<dbReference type="InterPro" id="IPR038718">
    <property type="entry name" value="SNF2-like_sf"/>
</dbReference>
<proteinExistence type="predicted"/>
<dbReference type="PANTHER" id="PTHR45626">
    <property type="entry name" value="TRANSCRIPTION TERMINATION FACTOR 2-RELATED"/>
    <property type="match status" value="1"/>
</dbReference>
<organism evidence="5 6">
    <name type="scientific">Aegilops tauschii subsp. strangulata</name>
    <name type="common">Goatgrass</name>
    <dbReference type="NCBI Taxonomy" id="200361"/>
    <lineage>
        <taxon>Eukaryota</taxon>
        <taxon>Viridiplantae</taxon>
        <taxon>Streptophyta</taxon>
        <taxon>Embryophyta</taxon>
        <taxon>Tracheophyta</taxon>
        <taxon>Spermatophyta</taxon>
        <taxon>Magnoliopsida</taxon>
        <taxon>Liliopsida</taxon>
        <taxon>Poales</taxon>
        <taxon>Poaceae</taxon>
        <taxon>BOP clade</taxon>
        <taxon>Pooideae</taxon>
        <taxon>Triticodae</taxon>
        <taxon>Triticeae</taxon>
        <taxon>Triticinae</taxon>
        <taxon>Aegilops</taxon>
    </lineage>
</organism>
<dbReference type="InterPro" id="IPR050628">
    <property type="entry name" value="SNF2_RAD54_helicase_TF"/>
</dbReference>
<dbReference type="GO" id="GO:0005634">
    <property type="term" value="C:nucleus"/>
    <property type="evidence" value="ECO:0007669"/>
    <property type="project" value="TreeGrafter"/>
</dbReference>
<reference evidence="6" key="1">
    <citation type="journal article" date="2014" name="Science">
        <title>Ancient hybridizations among the ancestral genomes of bread wheat.</title>
        <authorList>
            <consortium name="International Wheat Genome Sequencing Consortium,"/>
            <person name="Marcussen T."/>
            <person name="Sandve S.R."/>
            <person name="Heier L."/>
            <person name="Spannagl M."/>
            <person name="Pfeifer M."/>
            <person name="Jakobsen K.S."/>
            <person name="Wulff B.B."/>
            <person name="Steuernagel B."/>
            <person name="Mayer K.F."/>
            <person name="Olsen O.A."/>
        </authorList>
    </citation>
    <scope>NUCLEOTIDE SEQUENCE [LARGE SCALE GENOMIC DNA]</scope>
    <source>
        <strain evidence="6">cv. AL8/78</strain>
    </source>
</reference>
<dbReference type="Gramene" id="AET2Gv21057200.15">
    <property type="protein sequence ID" value="AET2Gv21057200.15"/>
    <property type="gene ID" value="AET2Gv21057200"/>
</dbReference>
<keyword evidence="3" id="KW-0067">ATP-binding</keyword>
<name>A0A453D1R2_AEGTS</name>
<dbReference type="InterPro" id="IPR000330">
    <property type="entry name" value="SNF2_N"/>
</dbReference>
<dbReference type="GO" id="GO:0006281">
    <property type="term" value="P:DNA repair"/>
    <property type="evidence" value="ECO:0007669"/>
    <property type="project" value="TreeGrafter"/>
</dbReference>
<dbReference type="Proteomes" id="UP000015105">
    <property type="component" value="Chromosome 2D"/>
</dbReference>
<reference evidence="5" key="5">
    <citation type="journal article" date="2021" name="G3 (Bethesda)">
        <title>Aegilops tauschii genome assembly Aet v5.0 features greater sequence contiguity and improved annotation.</title>
        <authorList>
            <person name="Wang L."/>
            <person name="Zhu T."/>
            <person name="Rodriguez J.C."/>
            <person name="Deal K.R."/>
            <person name="Dubcovsky J."/>
            <person name="McGuire P.E."/>
            <person name="Lux T."/>
            <person name="Spannagl M."/>
            <person name="Mayer K.F.X."/>
            <person name="Baldrich P."/>
            <person name="Meyers B.C."/>
            <person name="Huo N."/>
            <person name="Gu Y.Q."/>
            <person name="Zhou H."/>
            <person name="Devos K.M."/>
            <person name="Bennetzen J.L."/>
            <person name="Unver T."/>
            <person name="Budak H."/>
            <person name="Gulick P.J."/>
            <person name="Galiba G."/>
            <person name="Kalapos B."/>
            <person name="Nelson D.R."/>
            <person name="Li P."/>
            <person name="You F.M."/>
            <person name="Luo M.C."/>
            <person name="Dvorak J."/>
        </authorList>
    </citation>
    <scope>NUCLEOTIDE SEQUENCE [LARGE SCALE GENOMIC DNA]</scope>
    <source>
        <strain evidence="5">cv. AL8/78</strain>
    </source>
</reference>